<gene>
    <name evidence="3" type="ORF">GCM10023198_57540</name>
</gene>
<evidence type="ECO:0000313" key="4">
    <source>
        <dbReference type="Proteomes" id="UP001500843"/>
    </source>
</evidence>
<accession>A0ABP8Y9Y3</accession>
<dbReference type="InterPro" id="IPR017853">
    <property type="entry name" value="GH"/>
</dbReference>
<organism evidence="3 4">
    <name type="scientific">Promicromonospora umidemergens</name>
    <dbReference type="NCBI Taxonomy" id="629679"/>
    <lineage>
        <taxon>Bacteria</taxon>
        <taxon>Bacillati</taxon>
        <taxon>Actinomycetota</taxon>
        <taxon>Actinomycetes</taxon>
        <taxon>Micrococcales</taxon>
        <taxon>Promicromonosporaceae</taxon>
        <taxon>Promicromonospora</taxon>
    </lineage>
</organism>
<evidence type="ECO:0000313" key="3">
    <source>
        <dbReference type="EMBL" id="GAA4724973.1"/>
    </source>
</evidence>
<evidence type="ECO:0000259" key="2">
    <source>
        <dbReference type="SMART" id="SM00642"/>
    </source>
</evidence>
<dbReference type="EMBL" id="BAABHM010000037">
    <property type="protein sequence ID" value="GAA4724973.1"/>
    <property type="molecule type" value="Genomic_DNA"/>
</dbReference>
<dbReference type="SMART" id="SM00642">
    <property type="entry name" value="Aamy"/>
    <property type="match status" value="1"/>
</dbReference>
<reference evidence="4" key="1">
    <citation type="journal article" date="2019" name="Int. J. Syst. Evol. Microbiol.">
        <title>The Global Catalogue of Microorganisms (GCM) 10K type strain sequencing project: providing services to taxonomists for standard genome sequencing and annotation.</title>
        <authorList>
            <consortium name="The Broad Institute Genomics Platform"/>
            <consortium name="The Broad Institute Genome Sequencing Center for Infectious Disease"/>
            <person name="Wu L."/>
            <person name="Ma J."/>
        </authorList>
    </citation>
    <scope>NUCLEOTIDE SEQUENCE [LARGE SCALE GENOMIC DNA]</scope>
    <source>
        <strain evidence="4">JCM 17975</strain>
    </source>
</reference>
<dbReference type="PANTHER" id="PTHR10357:SF179">
    <property type="entry name" value="NEUTRAL AND BASIC AMINO ACID TRANSPORT PROTEIN RBAT"/>
    <property type="match status" value="1"/>
</dbReference>
<proteinExistence type="inferred from homology"/>
<name>A0ABP8Y9Y3_9MICO</name>
<dbReference type="InterPro" id="IPR045857">
    <property type="entry name" value="O16G_dom_2"/>
</dbReference>
<dbReference type="InterPro" id="IPR006047">
    <property type="entry name" value="GH13_cat_dom"/>
</dbReference>
<evidence type="ECO:0000256" key="1">
    <source>
        <dbReference type="ARBA" id="ARBA00008061"/>
    </source>
</evidence>
<comment type="caution">
    <text evidence="3">The sequence shown here is derived from an EMBL/GenBank/DDBJ whole genome shotgun (WGS) entry which is preliminary data.</text>
</comment>
<dbReference type="Pfam" id="PF00128">
    <property type="entry name" value="Alpha-amylase"/>
    <property type="match status" value="1"/>
</dbReference>
<dbReference type="Proteomes" id="UP001500843">
    <property type="component" value="Unassembled WGS sequence"/>
</dbReference>
<dbReference type="Gene3D" id="3.90.400.10">
    <property type="entry name" value="Oligo-1,6-glucosidase, Domain 2"/>
    <property type="match status" value="1"/>
</dbReference>
<dbReference type="SUPFAM" id="SSF51445">
    <property type="entry name" value="(Trans)glycosidases"/>
    <property type="match status" value="1"/>
</dbReference>
<protein>
    <recommendedName>
        <fullName evidence="2">Glycosyl hydrolase family 13 catalytic domain-containing protein</fullName>
    </recommendedName>
</protein>
<sequence length="333" mass="37427">MVRAGIGLALPRANACRTVAAGPAGSSRSEEWAMSGTPWWRSAVVYQIYPRSFADADGDGVGDLEGIRRHLDHVRELGADAIWLSPVYRSPMAGAGYDISEHCDKDPMFGTLADMDALIAEAHAHHLHLVLDTSDQHPWFAESRWSRLSAKRDWYIWRDEPNNWRRAVDGGSAWTWDEETGQCYLHLFLPQQPDLNWRNPEVVEAMHGVLRFWLDRGVDGFRIDVAHCTGKDPDFAGHPRCAAGEALIAVNDQPHSHEVMLVRRLARRGGSARTLVVRRRQIDLTDQSGRHVVTRRRLQPHPADGPLGQPCVIFSPQWRRPARSPDLAGATQR</sequence>
<dbReference type="PANTHER" id="PTHR10357">
    <property type="entry name" value="ALPHA-AMYLASE FAMILY MEMBER"/>
    <property type="match status" value="1"/>
</dbReference>
<feature type="domain" description="Glycosyl hydrolase family 13 catalytic" evidence="2">
    <location>
        <begin position="47"/>
        <end position="323"/>
    </location>
</feature>
<comment type="similarity">
    <text evidence="1">Belongs to the glycosyl hydrolase 13 family.</text>
</comment>
<keyword evidence="4" id="KW-1185">Reference proteome</keyword>
<dbReference type="Gene3D" id="3.20.20.80">
    <property type="entry name" value="Glycosidases"/>
    <property type="match status" value="1"/>
</dbReference>